<organism evidence="2 3">
    <name type="scientific">Stenotrophomonas tumulicola</name>
    <dbReference type="NCBI Taxonomy" id="1685415"/>
    <lineage>
        <taxon>Bacteria</taxon>
        <taxon>Pseudomonadati</taxon>
        <taxon>Pseudomonadota</taxon>
        <taxon>Gammaproteobacteria</taxon>
        <taxon>Lysobacterales</taxon>
        <taxon>Lysobacteraceae</taxon>
        <taxon>Stenotrophomonas</taxon>
    </lineage>
</organism>
<feature type="domain" description="VapC45 PIN like" evidence="1">
    <location>
        <begin position="1"/>
        <end position="84"/>
    </location>
</feature>
<evidence type="ECO:0000259" key="1">
    <source>
        <dbReference type="Pfam" id="PF18478"/>
    </source>
</evidence>
<dbReference type="EMBL" id="JACGXS010000004">
    <property type="protein sequence ID" value="MBA8682227.1"/>
    <property type="molecule type" value="Genomic_DNA"/>
</dbReference>
<gene>
    <name evidence="2" type="ORF">H4O11_10445</name>
</gene>
<keyword evidence="3" id="KW-1185">Reference proteome</keyword>
<dbReference type="Pfam" id="PF18478">
    <property type="entry name" value="PIN_10"/>
    <property type="match status" value="1"/>
</dbReference>
<accession>A0A7W3FN29</accession>
<dbReference type="Proteomes" id="UP000547058">
    <property type="component" value="Unassembled WGS sequence"/>
</dbReference>
<protein>
    <submittedName>
        <fullName evidence="2">DUF5615 family PIN-like protein</fullName>
    </submittedName>
</protein>
<dbReference type="InterPro" id="IPR041375">
    <property type="entry name" value="VapC45_PIN-like"/>
</dbReference>
<evidence type="ECO:0000313" key="2">
    <source>
        <dbReference type="EMBL" id="MBA8682227.1"/>
    </source>
</evidence>
<dbReference type="AlphaFoldDB" id="A0A7W3FN29"/>
<comment type="caution">
    <text evidence="2">The sequence shown here is derived from an EMBL/GenBank/DDBJ whole genome shotgun (WGS) entry which is preliminary data.</text>
</comment>
<name>A0A7W3FN29_9GAMM</name>
<dbReference type="RefSeq" id="WP_182339355.1">
    <property type="nucleotide sequence ID" value="NZ_JACGXS010000004.1"/>
</dbReference>
<proteinExistence type="predicted"/>
<reference evidence="2 3" key="1">
    <citation type="submission" date="2020-08" db="EMBL/GenBank/DDBJ databases">
        <title>Stenotrophomonas tumulicola JCM 30961.</title>
        <authorList>
            <person name="Deng Y."/>
        </authorList>
    </citation>
    <scope>NUCLEOTIDE SEQUENCE [LARGE SCALE GENOMIC DNA]</scope>
    <source>
        <strain evidence="2 3">JCM 30961</strain>
    </source>
</reference>
<evidence type="ECO:0000313" key="3">
    <source>
        <dbReference type="Proteomes" id="UP000547058"/>
    </source>
</evidence>
<sequence>MKAQIDENLPPSLARAVHAIATLDDHEVVHVRDLVEAGTRDVDLFEAASRANVEVHVTQDHHQRRPAEREAVARLGLTVFVLAKGWGQLNQYEKAARLLEWWPKMMQLVGLTSRGSIFTIPHKRASSGRILPVKRRG</sequence>